<name>A0A2P2IR77_RHIMU</name>
<evidence type="ECO:0000313" key="2">
    <source>
        <dbReference type="EMBL" id="MBW83696.1"/>
    </source>
</evidence>
<accession>A0A2P2IR77</accession>
<dbReference type="EMBL" id="GGEC01003213">
    <property type="protein sequence ID" value="MBW83696.1"/>
    <property type="molecule type" value="Transcribed_RNA"/>
</dbReference>
<proteinExistence type="predicted"/>
<reference evidence="2" key="1">
    <citation type="submission" date="2018-02" db="EMBL/GenBank/DDBJ databases">
        <title>Rhizophora mucronata_Transcriptome.</title>
        <authorList>
            <person name="Meera S.P."/>
            <person name="Sreeshan A."/>
            <person name="Augustine A."/>
        </authorList>
    </citation>
    <scope>NUCLEOTIDE SEQUENCE</scope>
    <source>
        <tissue evidence="2">Leaf</tissue>
    </source>
</reference>
<organism evidence="2">
    <name type="scientific">Rhizophora mucronata</name>
    <name type="common">Asiatic mangrove</name>
    <dbReference type="NCBI Taxonomy" id="61149"/>
    <lineage>
        <taxon>Eukaryota</taxon>
        <taxon>Viridiplantae</taxon>
        <taxon>Streptophyta</taxon>
        <taxon>Embryophyta</taxon>
        <taxon>Tracheophyta</taxon>
        <taxon>Spermatophyta</taxon>
        <taxon>Magnoliopsida</taxon>
        <taxon>eudicotyledons</taxon>
        <taxon>Gunneridae</taxon>
        <taxon>Pentapetalae</taxon>
        <taxon>rosids</taxon>
        <taxon>fabids</taxon>
        <taxon>Malpighiales</taxon>
        <taxon>Rhizophoraceae</taxon>
        <taxon>Rhizophora</taxon>
    </lineage>
</organism>
<dbReference type="AlphaFoldDB" id="A0A2P2IR77"/>
<evidence type="ECO:0000256" key="1">
    <source>
        <dbReference type="SAM" id="MobiDB-lite"/>
    </source>
</evidence>
<feature type="compositionally biased region" description="Basic and acidic residues" evidence="1">
    <location>
        <begin position="9"/>
        <end position="21"/>
    </location>
</feature>
<feature type="region of interest" description="Disordered" evidence="1">
    <location>
        <begin position="1"/>
        <end position="21"/>
    </location>
</feature>
<sequence>MVHTPQPGIERHKLDEPRAPSEHAKVVQWNRKSSLPSAAHLGFFLVLFSARVFTASLQSSNLWIVRCVLWTFSIRSIMKMVLSFLSQLDLNIISTMFLPESSGPSSDTAQNKPKF</sequence>
<protein>
    <submittedName>
        <fullName evidence="2">Uncharacterized protein</fullName>
    </submittedName>
</protein>